<dbReference type="EMBL" id="CP020612">
    <property type="protein sequence ID" value="ARJ68746.1"/>
    <property type="molecule type" value="Genomic_DNA"/>
</dbReference>
<evidence type="ECO:0000256" key="7">
    <source>
        <dbReference type="PROSITE-ProRule" id="PRU01373"/>
    </source>
</evidence>
<dbReference type="GO" id="GO:0016740">
    <property type="term" value="F:transferase activity"/>
    <property type="evidence" value="ECO:0007669"/>
    <property type="project" value="UniProtKB-KW"/>
</dbReference>
<dbReference type="RefSeq" id="WP_085376855.1">
    <property type="nucleotide sequence ID" value="NZ_CP020612.1"/>
</dbReference>
<organism evidence="9 10">
    <name type="scientific">Paracoccus contaminans</name>
    <dbReference type="NCBI Taxonomy" id="1945662"/>
    <lineage>
        <taxon>Bacteria</taxon>
        <taxon>Pseudomonadati</taxon>
        <taxon>Pseudomonadota</taxon>
        <taxon>Alphaproteobacteria</taxon>
        <taxon>Rhodobacterales</taxon>
        <taxon>Paracoccaceae</taxon>
        <taxon>Paracoccus</taxon>
    </lineage>
</organism>
<comment type="similarity">
    <text evidence="2">Belongs to the YkuD family.</text>
</comment>
<evidence type="ECO:0000256" key="4">
    <source>
        <dbReference type="ARBA" id="ARBA00022960"/>
    </source>
</evidence>
<dbReference type="KEGG" id="pcon:B0A89_02965"/>
<dbReference type="GO" id="GO:0009252">
    <property type="term" value="P:peptidoglycan biosynthetic process"/>
    <property type="evidence" value="ECO:0007669"/>
    <property type="project" value="UniProtKB-UniPathway"/>
</dbReference>
<feature type="active site" description="Proton donor/acceptor" evidence="7">
    <location>
        <position position="157"/>
    </location>
</feature>
<evidence type="ECO:0000313" key="9">
    <source>
        <dbReference type="EMBL" id="ARJ68746.1"/>
    </source>
</evidence>
<dbReference type="CDD" id="cd16913">
    <property type="entry name" value="YkuD_like"/>
    <property type="match status" value="1"/>
</dbReference>
<protein>
    <recommendedName>
        <fullName evidence="8">L,D-TPase catalytic domain-containing protein</fullName>
    </recommendedName>
</protein>
<proteinExistence type="inferred from homology"/>
<dbReference type="Gene3D" id="2.40.440.10">
    <property type="entry name" value="L,D-transpeptidase catalytic domain-like"/>
    <property type="match status" value="1"/>
</dbReference>
<dbReference type="OrthoDB" id="9809748at2"/>
<sequence length="202" mass="22107">MKLIALLCLLAAGWIAWTSWGPALRLPVPAAPSLPVPVPPRSVPVPLPRPPHLTLPRPAARITSDVQRILIEKGARRMTVFQAEGNPRVMQIALGKTPRGDKIRQGDGKTPEGLFRIDRRNAQSRFHLSLGLDYPRPQDRKRAAAQGVDPGGDIMIHGQPNQVAEGYKVKGDWTDGCIALTNPEIAELFAHARIGTEVEIRP</sequence>
<evidence type="ECO:0000256" key="5">
    <source>
        <dbReference type="ARBA" id="ARBA00022984"/>
    </source>
</evidence>
<dbReference type="AlphaFoldDB" id="A0A1W6CV63"/>
<dbReference type="PROSITE" id="PS52029">
    <property type="entry name" value="LD_TPASE"/>
    <property type="match status" value="1"/>
</dbReference>
<keyword evidence="6 7" id="KW-0961">Cell wall biogenesis/degradation</keyword>
<dbReference type="UniPathway" id="UPA00219"/>
<dbReference type="Proteomes" id="UP000193017">
    <property type="component" value="Chromosome"/>
</dbReference>
<dbReference type="GO" id="GO:0008360">
    <property type="term" value="P:regulation of cell shape"/>
    <property type="evidence" value="ECO:0007669"/>
    <property type="project" value="UniProtKB-UniRule"/>
</dbReference>
<name>A0A1W6CV63_9RHOB</name>
<dbReference type="PANTHER" id="PTHR36699:SF1">
    <property type="entry name" value="L,D-TRANSPEPTIDASE YAFK-RELATED"/>
    <property type="match status" value="1"/>
</dbReference>
<keyword evidence="3" id="KW-0808">Transferase</keyword>
<evidence type="ECO:0000259" key="8">
    <source>
        <dbReference type="PROSITE" id="PS52029"/>
    </source>
</evidence>
<gene>
    <name evidence="9" type="ORF">B0A89_02965</name>
</gene>
<dbReference type="InterPro" id="IPR038063">
    <property type="entry name" value="Transpep_catalytic_dom"/>
</dbReference>
<dbReference type="GO" id="GO:0071555">
    <property type="term" value="P:cell wall organization"/>
    <property type="evidence" value="ECO:0007669"/>
    <property type="project" value="UniProtKB-UniRule"/>
</dbReference>
<comment type="pathway">
    <text evidence="1 7">Cell wall biogenesis; peptidoglycan biosynthesis.</text>
</comment>
<accession>A0A1W6CV63</accession>
<dbReference type="Pfam" id="PF03734">
    <property type="entry name" value="YkuD"/>
    <property type="match status" value="1"/>
</dbReference>
<evidence type="ECO:0000256" key="2">
    <source>
        <dbReference type="ARBA" id="ARBA00005992"/>
    </source>
</evidence>
<reference evidence="9 10" key="1">
    <citation type="submission" date="2017-03" db="EMBL/GenBank/DDBJ databases">
        <title>Genome sequence of Paracoccus contaminans isolated from a water microcosm.</title>
        <authorList>
            <person name="Aurass P."/>
            <person name="Karste S."/>
            <person name="Trost E."/>
            <person name="Glaeser S.P."/>
            <person name="Kaempfer P."/>
            <person name="Flieger A."/>
        </authorList>
    </citation>
    <scope>NUCLEOTIDE SEQUENCE [LARGE SCALE GENOMIC DNA]</scope>
    <source>
        <strain evidence="10">RKI 16-01929T\LMG 29738T\CCM 8701T\CIP 111112T</strain>
    </source>
</reference>
<dbReference type="GO" id="GO:0004180">
    <property type="term" value="F:carboxypeptidase activity"/>
    <property type="evidence" value="ECO:0007669"/>
    <property type="project" value="UniProtKB-ARBA"/>
</dbReference>
<evidence type="ECO:0000256" key="3">
    <source>
        <dbReference type="ARBA" id="ARBA00022679"/>
    </source>
</evidence>
<evidence type="ECO:0000313" key="10">
    <source>
        <dbReference type="Proteomes" id="UP000193017"/>
    </source>
</evidence>
<dbReference type="STRING" id="1945662.B0A89_02965"/>
<keyword evidence="4 7" id="KW-0133">Cell shape</keyword>
<dbReference type="PANTHER" id="PTHR36699">
    <property type="entry name" value="LD-TRANSPEPTIDASE"/>
    <property type="match status" value="1"/>
</dbReference>
<feature type="domain" description="L,D-TPase catalytic" evidence="8">
    <location>
        <begin position="67"/>
        <end position="201"/>
    </location>
</feature>
<evidence type="ECO:0000256" key="6">
    <source>
        <dbReference type="ARBA" id="ARBA00023316"/>
    </source>
</evidence>
<feature type="active site" description="Nucleophile" evidence="7">
    <location>
        <position position="177"/>
    </location>
</feature>
<keyword evidence="5 7" id="KW-0573">Peptidoglycan synthesis</keyword>
<dbReference type="SUPFAM" id="SSF141523">
    <property type="entry name" value="L,D-transpeptidase catalytic domain-like"/>
    <property type="match status" value="1"/>
</dbReference>
<keyword evidence="10" id="KW-1185">Reference proteome</keyword>
<evidence type="ECO:0000256" key="1">
    <source>
        <dbReference type="ARBA" id="ARBA00004752"/>
    </source>
</evidence>
<dbReference type="InterPro" id="IPR005490">
    <property type="entry name" value="LD_TPept_cat_dom"/>
</dbReference>